<evidence type="ECO:0000313" key="1">
    <source>
        <dbReference type="EMBL" id="GFT81149.1"/>
    </source>
</evidence>
<dbReference type="AlphaFoldDB" id="A0A8X6PSK9"/>
<proteinExistence type="predicted"/>
<reference evidence="1" key="1">
    <citation type="submission" date="2020-08" db="EMBL/GenBank/DDBJ databases">
        <title>Multicomponent nature underlies the extraordinary mechanical properties of spider dragline silk.</title>
        <authorList>
            <person name="Kono N."/>
            <person name="Nakamura H."/>
            <person name="Mori M."/>
            <person name="Yoshida Y."/>
            <person name="Ohtoshi R."/>
            <person name="Malay A.D."/>
            <person name="Moran D.A.P."/>
            <person name="Tomita M."/>
            <person name="Numata K."/>
            <person name="Arakawa K."/>
        </authorList>
    </citation>
    <scope>NUCLEOTIDE SEQUENCE</scope>
</reference>
<dbReference type="EMBL" id="BMAW01072086">
    <property type="protein sequence ID" value="GFT81149.1"/>
    <property type="molecule type" value="Genomic_DNA"/>
</dbReference>
<name>A0A8X6PSK9_NEPPI</name>
<keyword evidence="2" id="KW-1185">Reference proteome</keyword>
<evidence type="ECO:0000313" key="2">
    <source>
        <dbReference type="Proteomes" id="UP000887013"/>
    </source>
</evidence>
<accession>A0A8X6PSK9</accession>
<organism evidence="1 2">
    <name type="scientific">Nephila pilipes</name>
    <name type="common">Giant wood spider</name>
    <name type="synonym">Nephila maculata</name>
    <dbReference type="NCBI Taxonomy" id="299642"/>
    <lineage>
        <taxon>Eukaryota</taxon>
        <taxon>Metazoa</taxon>
        <taxon>Ecdysozoa</taxon>
        <taxon>Arthropoda</taxon>
        <taxon>Chelicerata</taxon>
        <taxon>Arachnida</taxon>
        <taxon>Araneae</taxon>
        <taxon>Araneomorphae</taxon>
        <taxon>Entelegynae</taxon>
        <taxon>Araneoidea</taxon>
        <taxon>Nephilidae</taxon>
        <taxon>Nephila</taxon>
    </lineage>
</organism>
<protein>
    <submittedName>
        <fullName evidence="1">Uncharacterized protein</fullName>
    </submittedName>
</protein>
<comment type="caution">
    <text evidence="1">The sequence shown here is derived from an EMBL/GenBank/DDBJ whole genome shotgun (WGS) entry which is preliminary data.</text>
</comment>
<gene>
    <name evidence="1" type="ORF">NPIL_542231</name>
</gene>
<sequence length="92" mass="10555">MFLGEKGNCEWRPTFESNLSVTPEQHQAGMTDTTVEFPTISTLDIGGINKQKMRVGATYTIWSRGGKQWHDVHVPRKDFIVPRKELHEDVQN</sequence>
<dbReference type="Proteomes" id="UP000887013">
    <property type="component" value="Unassembled WGS sequence"/>
</dbReference>